<dbReference type="SUPFAM" id="SSF51069">
    <property type="entry name" value="Carbonic anhydrase"/>
    <property type="match status" value="1"/>
</dbReference>
<sequence>MMKKKLFYAFLAGSLSFSLGGCSGQTKEASEPKEEEAFEAENKQSTHWSYEGETSPKNWGELDTLYSECVDGKEQSPINIEISGVQSNHALDDVKTTYQPTIFSLKNNSHTVQANTSETINSIVVEGTEYKLAQFHFHQPSEHQFNGKNFEMEIHLVHQDKNNKLAVLGIMIKEGSKNKSLAEIWGKLPKKETKEETKLIQPINLTSLLPKSRNSFQYNGSLTTPPCSEKVEWVILEQPIEMSKAQIDAFGRIFPDNHRPVQPLYERDIHTSN</sequence>
<dbReference type="Proteomes" id="UP000295132">
    <property type="component" value="Unassembled WGS sequence"/>
</dbReference>
<dbReference type="CDD" id="cd03124">
    <property type="entry name" value="alpha_CA_prokaryotic_like"/>
    <property type="match status" value="1"/>
</dbReference>
<organism evidence="9 10">
    <name type="scientific">Bacillus salipaludis</name>
    <dbReference type="NCBI Taxonomy" id="2547811"/>
    <lineage>
        <taxon>Bacteria</taxon>
        <taxon>Bacillati</taxon>
        <taxon>Bacillota</taxon>
        <taxon>Bacilli</taxon>
        <taxon>Bacillales</taxon>
        <taxon>Bacillaceae</taxon>
        <taxon>Bacillus</taxon>
    </lineage>
</organism>
<evidence type="ECO:0000313" key="9">
    <source>
        <dbReference type="EMBL" id="TDK54688.1"/>
    </source>
</evidence>
<dbReference type="Gene3D" id="3.10.200.10">
    <property type="entry name" value="Alpha carbonic anhydrase"/>
    <property type="match status" value="1"/>
</dbReference>
<protein>
    <recommendedName>
        <fullName evidence="2">carbonic anhydrase</fullName>
        <ecNumber evidence="2">4.2.1.1</ecNumber>
    </recommendedName>
</protein>
<dbReference type="PANTHER" id="PTHR18952:SF265">
    <property type="entry name" value="CARBONIC ANHYDRASE"/>
    <property type="match status" value="1"/>
</dbReference>
<dbReference type="InterPro" id="IPR001148">
    <property type="entry name" value="CA_dom"/>
</dbReference>
<keyword evidence="5" id="KW-0456">Lyase</keyword>
<evidence type="ECO:0000259" key="8">
    <source>
        <dbReference type="PROSITE" id="PS51144"/>
    </source>
</evidence>
<evidence type="ECO:0000256" key="2">
    <source>
        <dbReference type="ARBA" id="ARBA00012925"/>
    </source>
</evidence>
<dbReference type="Pfam" id="PF00194">
    <property type="entry name" value="Carb_anhydrase"/>
    <property type="match status" value="1"/>
</dbReference>
<feature type="chain" id="PRO_5038861507" description="carbonic anhydrase" evidence="7">
    <location>
        <begin position="21"/>
        <end position="273"/>
    </location>
</feature>
<dbReference type="GO" id="GO:0008270">
    <property type="term" value="F:zinc ion binding"/>
    <property type="evidence" value="ECO:0007669"/>
    <property type="project" value="InterPro"/>
</dbReference>
<comment type="catalytic activity">
    <reaction evidence="6">
        <text>hydrogencarbonate + H(+) = CO2 + H2O</text>
        <dbReference type="Rhea" id="RHEA:10748"/>
        <dbReference type="ChEBI" id="CHEBI:15377"/>
        <dbReference type="ChEBI" id="CHEBI:15378"/>
        <dbReference type="ChEBI" id="CHEBI:16526"/>
        <dbReference type="ChEBI" id="CHEBI:17544"/>
        <dbReference type="EC" id="4.2.1.1"/>
    </reaction>
</comment>
<keyword evidence="3" id="KW-0479">Metal-binding</keyword>
<evidence type="ECO:0000256" key="1">
    <source>
        <dbReference type="ARBA" id="ARBA00010718"/>
    </source>
</evidence>
<reference evidence="9 10" key="1">
    <citation type="submission" date="2019-03" db="EMBL/GenBank/DDBJ databases">
        <title>Bacillus niacini sp. nov. a Nicotinate-Metabolizing Mesophile Isolated from Soil.</title>
        <authorList>
            <person name="Zhang G."/>
        </authorList>
    </citation>
    <scope>NUCLEOTIDE SEQUENCE [LARGE SCALE GENOMIC DNA]</scope>
    <source>
        <strain evidence="9 10">WN066</strain>
    </source>
</reference>
<dbReference type="PROSITE" id="PS51144">
    <property type="entry name" value="ALPHA_CA_2"/>
    <property type="match status" value="1"/>
</dbReference>
<keyword evidence="7" id="KW-0732">Signal</keyword>
<evidence type="ECO:0000256" key="6">
    <source>
        <dbReference type="ARBA" id="ARBA00048348"/>
    </source>
</evidence>
<dbReference type="InterPro" id="IPR023561">
    <property type="entry name" value="Carbonic_anhydrase_a-class"/>
</dbReference>
<dbReference type="GO" id="GO:0004089">
    <property type="term" value="F:carbonate dehydratase activity"/>
    <property type="evidence" value="ECO:0007669"/>
    <property type="project" value="UniProtKB-EC"/>
</dbReference>
<dbReference type="SMART" id="SM01057">
    <property type="entry name" value="Carb_anhydrase"/>
    <property type="match status" value="1"/>
</dbReference>
<evidence type="ECO:0000256" key="3">
    <source>
        <dbReference type="ARBA" id="ARBA00022723"/>
    </source>
</evidence>
<proteinExistence type="inferred from homology"/>
<name>A0A4R5VHS7_9BACI</name>
<gene>
    <name evidence="9" type="ORF">E2K98_29145</name>
</gene>
<evidence type="ECO:0000256" key="4">
    <source>
        <dbReference type="ARBA" id="ARBA00022833"/>
    </source>
</evidence>
<evidence type="ECO:0000256" key="5">
    <source>
        <dbReference type="ARBA" id="ARBA00023239"/>
    </source>
</evidence>
<dbReference type="EMBL" id="SMYO01000043">
    <property type="protein sequence ID" value="TDK54688.1"/>
    <property type="molecule type" value="Genomic_DNA"/>
</dbReference>
<accession>A0A4R5VHS7</accession>
<dbReference type="PANTHER" id="PTHR18952">
    <property type="entry name" value="CARBONIC ANHYDRASE"/>
    <property type="match status" value="1"/>
</dbReference>
<dbReference type="InterPro" id="IPR041891">
    <property type="entry name" value="Alpha_CA_prokaryot-like"/>
</dbReference>
<feature type="signal peptide" evidence="7">
    <location>
        <begin position="1"/>
        <end position="20"/>
    </location>
</feature>
<keyword evidence="4" id="KW-0862">Zinc</keyword>
<dbReference type="AlphaFoldDB" id="A0A4R5VHS7"/>
<evidence type="ECO:0000256" key="7">
    <source>
        <dbReference type="SAM" id="SignalP"/>
    </source>
</evidence>
<comment type="similarity">
    <text evidence="1">Belongs to the alpha-carbonic anhydrase family.</text>
</comment>
<comment type="caution">
    <text evidence="9">The sequence shown here is derived from an EMBL/GenBank/DDBJ whole genome shotgun (WGS) entry which is preliminary data.</text>
</comment>
<dbReference type="PROSITE" id="PS51257">
    <property type="entry name" value="PROKAR_LIPOPROTEIN"/>
    <property type="match status" value="1"/>
</dbReference>
<feature type="domain" description="Alpha-carbonic anhydrase" evidence="8">
    <location>
        <begin position="46"/>
        <end position="273"/>
    </location>
</feature>
<dbReference type="InterPro" id="IPR036398">
    <property type="entry name" value="CA_dom_sf"/>
</dbReference>
<evidence type="ECO:0000313" key="10">
    <source>
        <dbReference type="Proteomes" id="UP000295132"/>
    </source>
</evidence>
<dbReference type="EC" id="4.2.1.1" evidence="2"/>